<accession>A0A1J8QIB3</accession>
<dbReference type="AlphaFoldDB" id="A0A1J8QIB3"/>
<name>A0A1J8QIB3_9AGAM</name>
<organism evidence="2 3">
    <name type="scientific">Rhizopogon vesiculosus</name>
    <dbReference type="NCBI Taxonomy" id="180088"/>
    <lineage>
        <taxon>Eukaryota</taxon>
        <taxon>Fungi</taxon>
        <taxon>Dikarya</taxon>
        <taxon>Basidiomycota</taxon>
        <taxon>Agaricomycotina</taxon>
        <taxon>Agaricomycetes</taxon>
        <taxon>Agaricomycetidae</taxon>
        <taxon>Boletales</taxon>
        <taxon>Suillineae</taxon>
        <taxon>Rhizopogonaceae</taxon>
        <taxon>Rhizopogon</taxon>
    </lineage>
</organism>
<dbReference type="Proteomes" id="UP000183567">
    <property type="component" value="Unassembled WGS sequence"/>
</dbReference>
<keyword evidence="3" id="KW-1185">Reference proteome</keyword>
<reference evidence="2 3" key="1">
    <citation type="submission" date="2016-03" db="EMBL/GenBank/DDBJ databases">
        <title>Comparative genomics of the ectomycorrhizal sister species Rhizopogon vinicolor and Rhizopogon vesiculosus (Basidiomycota: Boletales) reveals a divergence of the mating type B locus.</title>
        <authorList>
            <person name="Mujic A.B."/>
            <person name="Kuo A."/>
            <person name="Tritt A."/>
            <person name="Lipzen A."/>
            <person name="Chen C."/>
            <person name="Johnson J."/>
            <person name="Sharma A."/>
            <person name="Barry K."/>
            <person name="Grigoriev I.V."/>
            <person name="Spatafora J.W."/>
        </authorList>
    </citation>
    <scope>NUCLEOTIDE SEQUENCE [LARGE SCALE GENOMIC DNA]</scope>
    <source>
        <strain evidence="2 3">AM-OR11-056</strain>
    </source>
</reference>
<comment type="caution">
    <text evidence="2">The sequence shown here is derived from an EMBL/GenBank/DDBJ whole genome shotgun (WGS) entry which is preliminary data.</text>
</comment>
<evidence type="ECO:0008006" key="4">
    <source>
        <dbReference type="Google" id="ProtNLM"/>
    </source>
</evidence>
<feature type="region of interest" description="Disordered" evidence="1">
    <location>
        <begin position="1"/>
        <end position="29"/>
    </location>
</feature>
<dbReference type="OrthoDB" id="2646507at2759"/>
<evidence type="ECO:0000313" key="2">
    <source>
        <dbReference type="EMBL" id="OJA13337.1"/>
    </source>
</evidence>
<gene>
    <name evidence="2" type="ORF">AZE42_05588</name>
</gene>
<evidence type="ECO:0000313" key="3">
    <source>
        <dbReference type="Proteomes" id="UP000183567"/>
    </source>
</evidence>
<evidence type="ECO:0000256" key="1">
    <source>
        <dbReference type="SAM" id="MobiDB-lite"/>
    </source>
</evidence>
<dbReference type="EMBL" id="LVVM01004187">
    <property type="protein sequence ID" value="OJA13337.1"/>
    <property type="molecule type" value="Genomic_DNA"/>
</dbReference>
<proteinExistence type="predicted"/>
<sequence length="171" mass="19147">MHSSDHPQMYHTNSERASPAQDKARLQQQYRAKETVALAELKKLLRDISRGTEAPQTRLETIVQATETIKHLYHHTMSQGFHGPPPPAPDHSTVDFNSHLAQAQHSSTDWHSFYSDLVDERPQLTGMRRHAPVVPSSGVWNPPVSSDMSMMPDRSFTTGAGMSGGGTFRRY</sequence>
<protein>
    <recommendedName>
        <fullName evidence="4">BHLH domain-containing protein</fullName>
    </recommendedName>
</protein>